<keyword evidence="5" id="KW-0456">Lyase</keyword>
<keyword evidence="9" id="KW-1185">Reference proteome</keyword>
<comment type="similarity">
    <text evidence="6">Belongs to the heme-containing dehydratase family.</text>
</comment>
<proteinExistence type="inferred from homology"/>
<evidence type="ECO:0000256" key="7">
    <source>
        <dbReference type="SAM" id="MobiDB-lite"/>
    </source>
</evidence>
<dbReference type="GO" id="GO:0046872">
    <property type="term" value="F:metal ion binding"/>
    <property type="evidence" value="ECO:0007669"/>
    <property type="project" value="UniProtKB-KW"/>
</dbReference>
<keyword evidence="2" id="KW-0349">Heme</keyword>
<keyword evidence="3" id="KW-0479">Metal-binding</keyword>
<protein>
    <submittedName>
        <fullName evidence="8">Aldoxime dehydratase</fullName>
    </submittedName>
</protein>
<evidence type="ECO:0000256" key="2">
    <source>
        <dbReference type="ARBA" id="ARBA00022617"/>
    </source>
</evidence>
<comment type="caution">
    <text evidence="8">The sequence shown here is derived from an EMBL/GenBank/DDBJ whole genome shotgun (WGS) entry which is preliminary data.</text>
</comment>
<organism evidence="8 9">
    <name type="scientific">Prauserella shujinwangii</name>
    <dbReference type="NCBI Taxonomy" id="1453103"/>
    <lineage>
        <taxon>Bacteria</taxon>
        <taxon>Bacillati</taxon>
        <taxon>Actinomycetota</taxon>
        <taxon>Actinomycetes</taxon>
        <taxon>Pseudonocardiales</taxon>
        <taxon>Pseudonocardiaceae</taxon>
        <taxon>Prauserella</taxon>
    </lineage>
</organism>
<dbReference type="InterPro" id="IPR025702">
    <property type="entry name" value="OXD"/>
</dbReference>
<reference evidence="8 9" key="1">
    <citation type="submission" date="2018-03" db="EMBL/GenBank/DDBJ databases">
        <title>Genomic Encyclopedia of Type Strains, Phase III (KMG-III): the genomes of soil and plant-associated and newly described type strains.</title>
        <authorList>
            <person name="Whitman W."/>
        </authorList>
    </citation>
    <scope>NUCLEOTIDE SEQUENCE [LARGE SCALE GENOMIC DNA]</scope>
    <source>
        <strain evidence="8 9">CGMCC 4.7125</strain>
    </source>
</reference>
<sequence length="348" mass="38591">MRESAIPAHLATTRTRPARREPGWSPPYPSYVARFAPAVTSVAIVCFGVQHRTASEPADVRAALAELAEASADPDGPGRLDRAAYVDEAGYRTVLGLGYWDDPGRYDRWFARFRPRWLGERRSGGDTGFFVEALRPSVSRFETLLSNDRREGVACLADGLSGEIAEHGYWGGARDRLPVAQTDPLEPGAPPTLVRDGGLRVVRGQHNLCLIRSGQDWTDTDGDERRRYLDEVEPVLRAGMDFLRDEGQAVGCYANRYARLLGEDGEPVDKTFGMSWWRSLGHLDRWARDHPTHQAIFGQAMRYLSALGAGARLRLHHEVVVAAAAEQRFEYLGCHPRTGLLRGVGSAR</sequence>
<gene>
    <name evidence="8" type="ORF">B0I33_106172</name>
</gene>
<evidence type="ECO:0000256" key="5">
    <source>
        <dbReference type="ARBA" id="ARBA00023239"/>
    </source>
</evidence>
<dbReference type="RefSeq" id="WP_106179609.1">
    <property type="nucleotide sequence ID" value="NZ_PVNH01000006.1"/>
</dbReference>
<dbReference type="EMBL" id="PVNH01000006">
    <property type="protein sequence ID" value="PRX47074.1"/>
    <property type="molecule type" value="Genomic_DNA"/>
</dbReference>
<name>A0A2T0LTQ4_9PSEU</name>
<evidence type="ECO:0000256" key="3">
    <source>
        <dbReference type="ARBA" id="ARBA00022723"/>
    </source>
</evidence>
<evidence type="ECO:0000256" key="1">
    <source>
        <dbReference type="ARBA" id="ARBA00001970"/>
    </source>
</evidence>
<evidence type="ECO:0000256" key="6">
    <source>
        <dbReference type="ARBA" id="ARBA00034312"/>
    </source>
</evidence>
<comment type="cofactor">
    <cofactor evidence="1">
        <name>heme b</name>
        <dbReference type="ChEBI" id="CHEBI:60344"/>
    </cofactor>
</comment>
<evidence type="ECO:0000313" key="9">
    <source>
        <dbReference type="Proteomes" id="UP000238362"/>
    </source>
</evidence>
<dbReference type="Proteomes" id="UP000238362">
    <property type="component" value="Unassembled WGS sequence"/>
</dbReference>
<accession>A0A2T0LTQ4</accession>
<keyword evidence="4" id="KW-0408">Iron</keyword>
<dbReference type="OrthoDB" id="3807625at2"/>
<dbReference type="AlphaFoldDB" id="A0A2T0LTQ4"/>
<feature type="region of interest" description="Disordered" evidence="7">
    <location>
        <begin position="1"/>
        <end position="23"/>
    </location>
</feature>
<dbReference type="Pfam" id="PF13816">
    <property type="entry name" value="Dehydratase_hem"/>
    <property type="match status" value="1"/>
</dbReference>
<evidence type="ECO:0000313" key="8">
    <source>
        <dbReference type="EMBL" id="PRX47074.1"/>
    </source>
</evidence>
<evidence type="ECO:0000256" key="4">
    <source>
        <dbReference type="ARBA" id="ARBA00023004"/>
    </source>
</evidence>
<dbReference type="GO" id="GO:0016829">
    <property type="term" value="F:lyase activity"/>
    <property type="evidence" value="ECO:0007669"/>
    <property type="project" value="UniProtKB-KW"/>
</dbReference>